<sequence length="145" mass="16263">MVEEKVNKVEETTAPVEAPAEAAVAAPVEKKKRRRRNYDDYDAEVAASEKNKKKNKVEETASTVEANGAAVARDSDSESEVDDAKLDRLVNEDEEEDDLAEIDTSNIITTGRRTRGKIIDYKKTAKELDEQPKEEEEEDDGDFNE</sequence>
<feature type="compositionally biased region" description="Acidic residues" evidence="8">
    <location>
        <begin position="132"/>
        <end position="145"/>
    </location>
</feature>
<feature type="domain" description="Histone chaperone" evidence="9">
    <location>
        <begin position="93"/>
        <end position="130"/>
    </location>
</feature>
<feature type="compositionally biased region" description="Basic and acidic residues" evidence="8">
    <location>
        <begin position="1"/>
        <end position="11"/>
    </location>
</feature>
<evidence type="ECO:0000256" key="6">
    <source>
        <dbReference type="ARBA" id="ARBA00023186"/>
    </source>
</evidence>
<keyword evidence="11" id="KW-1185">Reference proteome</keyword>
<comment type="subcellular location">
    <subcellularLocation>
        <location evidence="2">Nucleus</location>
    </subcellularLocation>
</comment>
<evidence type="ECO:0000256" key="4">
    <source>
        <dbReference type="ARBA" id="ARBA00018732"/>
    </source>
</evidence>
<protein>
    <recommendedName>
        <fullName evidence="5">Histone H2A.Z-specific chaperone CHZ1</fullName>
    </recommendedName>
    <alternativeName>
        <fullName evidence="4">Histone H2A.Z-specific chaperone chz1</fullName>
    </alternativeName>
</protein>
<dbReference type="InterPro" id="IPR019098">
    <property type="entry name" value="Histone_chaperone_domain_CHZ"/>
</dbReference>
<feature type="region of interest" description="Disordered" evidence="8">
    <location>
        <begin position="119"/>
        <end position="145"/>
    </location>
</feature>
<dbReference type="Proteomes" id="UP001623330">
    <property type="component" value="Unassembled WGS sequence"/>
</dbReference>
<evidence type="ECO:0000256" key="8">
    <source>
        <dbReference type="SAM" id="MobiDB-lite"/>
    </source>
</evidence>
<evidence type="ECO:0000256" key="2">
    <source>
        <dbReference type="ARBA" id="ARBA00004123"/>
    </source>
</evidence>
<evidence type="ECO:0000313" key="10">
    <source>
        <dbReference type="EMBL" id="KAL3231419.1"/>
    </source>
</evidence>
<dbReference type="EMBL" id="JBEVYD010000007">
    <property type="protein sequence ID" value="KAL3231419.1"/>
    <property type="molecule type" value="Genomic_DNA"/>
</dbReference>
<feature type="compositionally biased region" description="Low complexity" evidence="8">
    <location>
        <begin position="14"/>
        <end position="27"/>
    </location>
</feature>
<comment type="function">
    <text evidence="1">Forms a chaperone-bound H2A.Z-H2B complex that acts as a source for SWR1 complex-dependent H2A to H2A.Z histone replacement in chromatin.</text>
</comment>
<comment type="similarity">
    <text evidence="3">Belongs to the CHZ1 family.</text>
</comment>
<evidence type="ECO:0000256" key="7">
    <source>
        <dbReference type="ARBA" id="ARBA00023242"/>
    </source>
</evidence>
<evidence type="ECO:0000256" key="5">
    <source>
        <dbReference type="ARBA" id="ARBA00019831"/>
    </source>
</evidence>
<comment type="caution">
    <text evidence="10">The sequence shown here is derived from an EMBL/GenBank/DDBJ whole genome shotgun (WGS) entry which is preliminary data.</text>
</comment>
<evidence type="ECO:0000313" key="11">
    <source>
        <dbReference type="Proteomes" id="UP001623330"/>
    </source>
</evidence>
<name>A0ABR4NSZ0_9SACH</name>
<evidence type="ECO:0000256" key="1">
    <source>
        <dbReference type="ARBA" id="ARBA00002212"/>
    </source>
</evidence>
<accession>A0ABR4NSZ0</accession>
<evidence type="ECO:0000259" key="9">
    <source>
        <dbReference type="SMART" id="SM01082"/>
    </source>
</evidence>
<dbReference type="SMART" id="SM01082">
    <property type="entry name" value="CHZ"/>
    <property type="match status" value="1"/>
</dbReference>
<evidence type="ECO:0000256" key="3">
    <source>
        <dbReference type="ARBA" id="ARBA00008057"/>
    </source>
</evidence>
<reference evidence="10 11" key="1">
    <citation type="submission" date="2024-05" db="EMBL/GenBank/DDBJ databases">
        <title>Long read based assembly of the Candida bracarensis genome reveals expanded adhesin content.</title>
        <authorList>
            <person name="Marcet-Houben M."/>
            <person name="Ksiezopolska E."/>
            <person name="Gabaldon T."/>
        </authorList>
    </citation>
    <scope>NUCLEOTIDE SEQUENCE [LARGE SCALE GENOMIC DNA]</scope>
    <source>
        <strain evidence="10 11">CBM6</strain>
    </source>
</reference>
<feature type="compositionally biased region" description="Basic and acidic residues" evidence="8">
    <location>
        <begin position="119"/>
        <end position="131"/>
    </location>
</feature>
<proteinExistence type="inferred from homology"/>
<feature type="region of interest" description="Disordered" evidence="8">
    <location>
        <begin position="1"/>
        <end position="86"/>
    </location>
</feature>
<keyword evidence="7" id="KW-0539">Nucleus</keyword>
<organism evidence="10 11">
    <name type="scientific">Nakaseomyces bracarensis</name>
    <dbReference type="NCBI Taxonomy" id="273131"/>
    <lineage>
        <taxon>Eukaryota</taxon>
        <taxon>Fungi</taxon>
        <taxon>Dikarya</taxon>
        <taxon>Ascomycota</taxon>
        <taxon>Saccharomycotina</taxon>
        <taxon>Saccharomycetes</taxon>
        <taxon>Saccharomycetales</taxon>
        <taxon>Saccharomycetaceae</taxon>
        <taxon>Nakaseomyces</taxon>
    </lineage>
</organism>
<dbReference type="Pfam" id="PF09649">
    <property type="entry name" value="CHZ"/>
    <property type="match status" value="1"/>
</dbReference>
<keyword evidence="6" id="KW-0143">Chaperone</keyword>
<gene>
    <name evidence="10" type="ORF">RNJ44_00454</name>
</gene>